<keyword evidence="3" id="KW-1185">Reference proteome</keyword>
<keyword evidence="1" id="KW-1133">Transmembrane helix</keyword>
<proteinExistence type="predicted"/>
<name>A0ABP6XJ32_9ACTN</name>
<organism evidence="2 3">
    <name type="scientific">Microlunatus spumicola</name>
    <dbReference type="NCBI Taxonomy" id="81499"/>
    <lineage>
        <taxon>Bacteria</taxon>
        <taxon>Bacillati</taxon>
        <taxon>Actinomycetota</taxon>
        <taxon>Actinomycetes</taxon>
        <taxon>Propionibacteriales</taxon>
        <taxon>Propionibacteriaceae</taxon>
        <taxon>Microlunatus</taxon>
    </lineage>
</organism>
<dbReference type="EMBL" id="BAAAYR010000002">
    <property type="protein sequence ID" value="GAA3567982.1"/>
    <property type="molecule type" value="Genomic_DNA"/>
</dbReference>
<evidence type="ECO:0000256" key="1">
    <source>
        <dbReference type="SAM" id="Phobius"/>
    </source>
</evidence>
<gene>
    <name evidence="2" type="ORF">GCM10022197_25200</name>
</gene>
<keyword evidence="1" id="KW-0812">Transmembrane</keyword>
<keyword evidence="1" id="KW-0472">Membrane</keyword>
<dbReference type="Proteomes" id="UP001500767">
    <property type="component" value="Unassembled WGS sequence"/>
</dbReference>
<evidence type="ECO:0008006" key="4">
    <source>
        <dbReference type="Google" id="ProtNLM"/>
    </source>
</evidence>
<reference evidence="3" key="1">
    <citation type="journal article" date="2019" name="Int. J. Syst. Evol. Microbiol.">
        <title>The Global Catalogue of Microorganisms (GCM) 10K type strain sequencing project: providing services to taxonomists for standard genome sequencing and annotation.</title>
        <authorList>
            <consortium name="The Broad Institute Genomics Platform"/>
            <consortium name="The Broad Institute Genome Sequencing Center for Infectious Disease"/>
            <person name="Wu L."/>
            <person name="Ma J."/>
        </authorList>
    </citation>
    <scope>NUCLEOTIDE SEQUENCE [LARGE SCALE GENOMIC DNA]</scope>
    <source>
        <strain evidence="3">JCM 16540</strain>
    </source>
</reference>
<protein>
    <recommendedName>
        <fullName evidence="4">GerMN domain-containing protein</fullName>
    </recommendedName>
</protein>
<accession>A0ABP6XJ32</accession>
<evidence type="ECO:0000313" key="3">
    <source>
        <dbReference type="Proteomes" id="UP001500767"/>
    </source>
</evidence>
<evidence type="ECO:0000313" key="2">
    <source>
        <dbReference type="EMBL" id="GAA3567982.1"/>
    </source>
</evidence>
<comment type="caution">
    <text evidence="2">The sequence shown here is derived from an EMBL/GenBank/DDBJ whole genome shotgun (WGS) entry which is preliminary data.</text>
</comment>
<sequence>MDPDESASPAVPPPGRRRRLVLAALVASVSVAALVVAAIDLSAPPTVPASYAGGGTALPPWPAPADPAVGVRAAGLQAAPSEGMVQHFHVHLDLLVDGQPVPVPANLGIDVREQLYAELHTHADTGVVHAEASSAETTFTLGQLFVEWGVRLDAEHLGGLTTGGGKELRAYVDGRPLTGDPAGLRLVDHQEIVLAYGAEPPASVPSTFDFVANPT</sequence>
<feature type="transmembrane region" description="Helical" evidence="1">
    <location>
        <begin position="20"/>
        <end position="39"/>
    </location>
</feature>
<dbReference type="RefSeq" id="WP_204910362.1">
    <property type="nucleotide sequence ID" value="NZ_BAAAYR010000002.1"/>
</dbReference>